<dbReference type="PANTHER" id="PTHR37477">
    <property type="entry name" value="COBALT-PRECORRIN-5A HYDROLASE"/>
    <property type="match status" value="1"/>
</dbReference>
<sequence length="133" mass="13614">MGREARLAVLGMGSSSGATLGELMALAGTVLSQCGLRKPDMIATLASKAGDSVWAELAAHYDCALRFFEAGRLEEETPRLVNPSEAVFRTVGCHGVAEAAALAGAGPTAKLVVHKTGLLHATAALAVAGQENR</sequence>
<dbReference type="GO" id="GO:0008168">
    <property type="term" value="F:methyltransferase activity"/>
    <property type="evidence" value="ECO:0007669"/>
    <property type="project" value="UniProtKB-KW"/>
</dbReference>
<name>A0A2P9HNJ7_9HYPH</name>
<keyword evidence="2" id="KW-0808">Transferase</keyword>
<dbReference type="InterPro" id="IPR052553">
    <property type="entry name" value="CbiG_hydrolase"/>
</dbReference>
<reference evidence="3" key="1">
    <citation type="submission" date="2017-12" db="EMBL/GenBank/DDBJ databases">
        <authorList>
            <person name="Diaz M."/>
        </authorList>
    </citation>
    <scope>NUCLEOTIDE SEQUENCE [LARGE SCALE GENOMIC DNA]</scope>
    <source>
        <strain evidence="3">FI11154</strain>
    </source>
</reference>
<dbReference type="SUPFAM" id="SSF159664">
    <property type="entry name" value="CobE/GbiG C-terminal domain-like"/>
    <property type="match status" value="1"/>
</dbReference>
<dbReference type="Gene3D" id="3.30.420.180">
    <property type="entry name" value="CobE/GbiG C-terminal domain"/>
    <property type="match status" value="1"/>
</dbReference>
<evidence type="ECO:0000313" key="3">
    <source>
        <dbReference type="Proteomes" id="UP000246073"/>
    </source>
</evidence>
<dbReference type="GO" id="GO:0009236">
    <property type="term" value="P:cobalamin biosynthetic process"/>
    <property type="evidence" value="ECO:0007669"/>
    <property type="project" value="InterPro"/>
</dbReference>
<feature type="domain" description="CobE/GbiG C-terminal" evidence="1">
    <location>
        <begin position="9"/>
        <end position="126"/>
    </location>
</feature>
<dbReference type="InterPro" id="IPR036518">
    <property type="entry name" value="CobE/GbiG_C_sf"/>
</dbReference>
<evidence type="ECO:0000313" key="2">
    <source>
        <dbReference type="EMBL" id="SPL65708.1"/>
    </source>
</evidence>
<dbReference type="AlphaFoldDB" id="A0A2P9HNJ7"/>
<gene>
    <name evidence="2" type="ORF">OHAE_1575</name>
</gene>
<evidence type="ECO:0000259" key="1">
    <source>
        <dbReference type="Pfam" id="PF01890"/>
    </source>
</evidence>
<dbReference type="EMBL" id="OOFM01000005">
    <property type="protein sequence ID" value="SPL65708.1"/>
    <property type="molecule type" value="Genomic_DNA"/>
</dbReference>
<proteinExistence type="predicted"/>
<dbReference type="InterPro" id="IPR002750">
    <property type="entry name" value="CobE/GbiG_C"/>
</dbReference>
<dbReference type="Proteomes" id="UP000246073">
    <property type="component" value="Unassembled WGS sequence"/>
</dbReference>
<dbReference type="PANTHER" id="PTHR37477:SF1">
    <property type="entry name" value="COBALT-PRECORRIN-5A HYDROLASE"/>
    <property type="match status" value="1"/>
</dbReference>
<dbReference type="GO" id="GO:0032259">
    <property type="term" value="P:methylation"/>
    <property type="evidence" value="ECO:0007669"/>
    <property type="project" value="UniProtKB-KW"/>
</dbReference>
<dbReference type="Pfam" id="PF01890">
    <property type="entry name" value="CbiG_C"/>
    <property type="match status" value="1"/>
</dbReference>
<protein>
    <submittedName>
        <fullName evidence="2">Cobalamin biosynthesis protein CbiG / Cobalt-precorrin-3b C17-methyltransferase</fullName>
    </submittedName>
</protein>
<accession>A0A2P9HNJ7</accession>
<keyword evidence="2" id="KW-0489">Methyltransferase</keyword>
<organism evidence="2 3">
    <name type="scientific">Ochrobactrum soli</name>
    <dbReference type="NCBI Taxonomy" id="2448455"/>
    <lineage>
        <taxon>Bacteria</taxon>
        <taxon>Pseudomonadati</taxon>
        <taxon>Pseudomonadota</taxon>
        <taxon>Alphaproteobacteria</taxon>
        <taxon>Hyphomicrobiales</taxon>
        <taxon>Brucellaceae</taxon>
        <taxon>Brucella/Ochrobactrum group</taxon>
        <taxon>Ochrobactrum</taxon>
    </lineage>
</organism>